<dbReference type="PROSITE" id="PS50893">
    <property type="entry name" value="ABC_TRANSPORTER_2"/>
    <property type="match status" value="1"/>
</dbReference>
<keyword evidence="2" id="KW-0813">Transport</keyword>
<feature type="domain" description="ABC transporter" evidence="7">
    <location>
        <begin position="24"/>
        <end position="272"/>
    </location>
</feature>
<comment type="similarity">
    <text evidence="1">Belongs to the ABC transporter superfamily.</text>
</comment>
<evidence type="ECO:0000313" key="8">
    <source>
        <dbReference type="EMBL" id="SDM18162.1"/>
    </source>
</evidence>
<dbReference type="Proteomes" id="UP000198552">
    <property type="component" value="Unassembled WGS sequence"/>
</dbReference>
<keyword evidence="3" id="KW-1003">Cell membrane</keyword>
<dbReference type="Pfam" id="PF12399">
    <property type="entry name" value="BCA_ABC_TP_C"/>
    <property type="match status" value="1"/>
</dbReference>
<evidence type="ECO:0000256" key="3">
    <source>
        <dbReference type="ARBA" id="ARBA00022475"/>
    </source>
</evidence>
<keyword evidence="9" id="KW-1185">Reference proteome</keyword>
<dbReference type="AlphaFoldDB" id="A0A1G9R4C2"/>
<dbReference type="GO" id="GO:0015192">
    <property type="term" value="F:L-phenylalanine transmembrane transporter activity"/>
    <property type="evidence" value="ECO:0007669"/>
    <property type="project" value="TreeGrafter"/>
</dbReference>
<dbReference type="Pfam" id="PF00005">
    <property type="entry name" value="ABC_tran"/>
    <property type="match status" value="1"/>
</dbReference>
<evidence type="ECO:0000259" key="7">
    <source>
        <dbReference type="PROSITE" id="PS50893"/>
    </source>
</evidence>
<sequence>MSSSTPMTATRIAATAAGSAAPILQVDGLCMRFGGLLAVDHVGFDVAPQEIFAIIGPNGAGKTTVFNCISGFYQPSEGQILLGGASIAGHSSHQVANQGVVRTFQNVRLFKAMTALENLLVAQHRQSRAPLLAGIFNTTSYRKSEADKIERALKWLDIMGLREFANREAGNLAYGHQRRLEIARCMITGPRLLMLDEPAAGLNPQEKKDLQQLIDQLRREHGVTVLLIEHDMGLVMGVSERILVMEYGKPIALGVPEAIRNDERVIKAYLGEA</sequence>
<dbReference type="GO" id="GO:0015808">
    <property type="term" value="P:L-alanine transport"/>
    <property type="evidence" value="ECO:0007669"/>
    <property type="project" value="TreeGrafter"/>
</dbReference>
<evidence type="ECO:0000256" key="1">
    <source>
        <dbReference type="ARBA" id="ARBA00005417"/>
    </source>
</evidence>
<accession>A0A1G9R4C2</accession>
<dbReference type="NCBIfam" id="NF008449">
    <property type="entry name" value="PRK11300.1"/>
    <property type="match status" value="1"/>
</dbReference>
<dbReference type="SMART" id="SM00382">
    <property type="entry name" value="AAA"/>
    <property type="match status" value="1"/>
</dbReference>
<dbReference type="InterPro" id="IPR003439">
    <property type="entry name" value="ABC_transporter-like_ATP-bd"/>
</dbReference>
<reference evidence="9" key="1">
    <citation type="submission" date="2016-10" db="EMBL/GenBank/DDBJ databases">
        <authorList>
            <person name="Varghese N."/>
            <person name="Submissions S."/>
        </authorList>
    </citation>
    <scope>NUCLEOTIDE SEQUENCE [LARGE SCALE GENOMIC DNA]</scope>
    <source>
        <strain evidence="9">EPL6</strain>
    </source>
</reference>
<gene>
    <name evidence="8" type="ORF">SAMN05428957_10323</name>
</gene>
<dbReference type="STRING" id="1527607.SAMN05428957_10323"/>
<keyword evidence="3" id="KW-0472">Membrane</keyword>
<keyword evidence="5 8" id="KW-0067">ATP-binding</keyword>
<dbReference type="FunFam" id="3.40.50.300:FF:000421">
    <property type="entry name" value="Branched-chain amino acid ABC transporter ATP-binding protein"/>
    <property type="match status" value="1"/>
</dbReference>
<dbReference type="InterPro" id="IPR003593">
    <property type="entry name" value="AAA+_ATPase"/>
</dbReference>
<evidence type="ECO:0000256" key="5">
    <source>
        <dbReference type="ARBA" id="ARBA00022840"/>
    </source>
</evidence>
<dbReference type="InterPro" id="IPR027417">
    <property type="entry name" value="P-loop_NTPase"/>
</dbReference>
<evidence type="ECO:0000256" key="4">
    <source>
        <dbReference type="ARBA" id="ARBA00022741"/>
    </source>
</evidence>
<dbReference type="CDD" id="cd03219">
    <property type="entry name" value="ABC_Mj1267_LivG_branched"/>
    <property type="match status" value="1"/>
</dbReference>
<proteinExistence type="inferred from homology"/>
<dbReference type="Gene3D" id="3.40.50.300">
    <property type="entry name" value="P-loop containing nucleotide triphosphate hydrolases"/>
    <property type="match status" value="1"/>
</dbReference>
<dbReference type="InterPro" id="IPR051120">
    <property type="entry name" value="ABC_AA/LPS_Transport"/>
</dbReference>
<dbReference type="InterPro" id="IPR032823">
    <property type="entry name" value="BCA_ABC_TP_C"/>
</dbReference>
<dbReference type="GO" id="GO:0005524">
    <property type="term" value="F:ATP binding"/>
    <property type="evidence" value="ECO:0007669"/>
    <property type="project" value="UniProtKB-KW"/>
</dbReference>
<keyword evidence="6" id="KW-0029">Amino-acid transport</keyword>
<name>A0A1G9R4C2_9BURK</name>
<keyword evidence="4" id="KW-0547">Nucleotide-binding</keyword>
<dbReference type="GO" id="GO:1903806">
    <property type="term" value="P:L-isoleucine import across plasma membrane"/>
    <property type="evidence" value="ECO:0007669"/>
    <property type="project" value="TreeGrafter"/>
</dbReference>
<dbReference type="GO" id="GO:0016887">
    <property type="term" value="F:ATP hydrolysis activity"/>
    <property type="evidence" value="ECO:0007669"/>
    <property type="project" value="InterPro"/>
</dbReference>
<evidence type="ECO:0000256" key="6">
    <source>
        <dbReference type="ARBA" id="ARBA00022970"/>
    </source>
</evidence>
<dbReference type="GO" id="GO:0015188">
    <property type="term" value="F:L-isoleucine transmembrane transporter activity"/>
    <property type="evidence" value="ECO:0007669"/>
    <property type="project" value="TreeGrafter"/>
</dbReference>
<organism evidence="8 9">
    <name type="scientific">Oryzisolibacter propanilivorax</name>
    <dbReference type="NCBI Taxonomy" id="1527607"/>
    <lineage>
        <taxon>Bacteria</taxon>
        <taxon>Pseudomonadati</taxon>
        <taxon>Pseudomonadota</taxon>
        <taxon>Betaproteobacteria</taxon>
        <taxon>Burkholderiales</taxon>
        <taxon>Comamonadaceae</taxon>
        <taxon>Oryzisolibacter</taxon>
    </lineage>
</organism>
<dbReference type="SUPFAM" id="SSF52540">
    <property type="entry name" value="P-loop containing nucleoside triphosphate hydrolases"/>
    <property type="match status" value="1"/>
</dbReference>
<evidence type="ECO:0000313" key="9">
    <source>
        <dbReference type="Proteomes" id="UP000198552"/>
    </source>
</evidence>
<dbReference type="GO" id="GO:0042941">
    <property type="term" value="P:D-alanine transmembrane transport"/>
    <property type="evidence" value="ECO:0007669"/>
    <property type="project" value="TreeGrafter"/>
</dbReference>
<dbReference type="GO" id="GO:0005304">
    <property type="term" value="F:L-valine transmembrane transporter activity"/>
    <property type="evidence" value="ECO:0007669"/>
    <property type="project" value="TreeGrafter"/>
</dbReference>
<dbReference type="PANTHER" id="PTHR45772">
    <property type="entry name" value="CONSERVED COMPONENT OF ABC TRANSPORTER FOR NATURAL AMINO ACIDS-RELATED"/>
    <property type="match status" value="1"/>
</dbReference>
<dbReference type="EMBL" id="FNHP01000003">
    <property type="protein sequence ID" value="SDM18162.1"/>
    <property type="molecule type" value="Genomic_DNA"/>
</dbReference>
<dbReference type="GO" id="GO:0005886">
    <property type="term" value="C:plasma membrane"/>
    <property type="evidence" value="ECO:0007669"/>
    <property type="project" value="TreeGrafter"/>
</dbReference>
<dbReference type="PANTHER" id="PTHR45772:SF11">
    <property type="entry name" value="HIGH-AFFINITY BRANCHED-CHAIN AMINO ACID TRANSPORT ATP-BINDING PROTEIN LIVG"/>
    <property type="match status" value="1"/>
</dbReference>
<dbReference type="GO" id="GO:1903805">
    <property type="term" value="P:L-valine import across plasma membrane"/>
    <property type="evidence" value="ECO:0007669"/>
    <property type="project" value="TreeGrafter"/>
</dbReference>
<evidence type="ECO:0000256" key="2">
    <source>
        <dbReference type="ARBA" id="ARBA00022448"/>
    </source>
</evidence>
<protein>
    <submittedName>
        <fullName evidence="8">Branched-chain amino acid transport system ATP-binding protein</fullName>
    </submittedName>
</protein>